<dbReference type="Pfam" id="PF25484">
    <property type="entry name" value="DUF7907"/>
    <property type="match status" value="1"/>
</dbReference>
<dbReference type="InterPro" id="IPR057229">
    <property type="entry name" value="DUF7907"/>
</dbReference>
<dbReference type="EMBL" id="JAUBYV010000013">
    <property type="protein sequence ID" value="KAK2623596.1"/>
    <property type="molecule type" value="Genomic_DNA"/>
</dbReference>
<reference evidence="4" key="1">
    <citation type="submission" date="2023-06" db="EMBL/GenBank/DDBJ databases">
        <title>Draft genome of Marssonina rosae.</title>
        <authorList>
            <person name="Cheng Q."/>
        </authorList>
    </citation>
    <scope>NUCLEOTIDE SEQUENCE</scope>
    <source>
        <strain evidence="4">R4</strain>
    </source>
</reference>
<name>A0AAD9SVS7_9HELO</name>
<keyword evidence="1" id="KW-0732">Signal</keyword>
<gene>
    <name evidence="4" type="ORF">QTJ16_007040</name>
    <name evidence="3" type="ORF">QTJ16_007150</name>
</gene>
<evidence type="ECO:0000256" key="1">
    <source>
        <dbReference type="SAM" id="SignalP"/>
    </source>
</evidence>
<dbReference type="Proteomes" id="UP001285354">
    <property type="component" value="Unassembled WGS sequence"/>
</dbReference>
<protein>
    <recommendedName>
        <fullName evidence="2">DUF7907 domain-containing protein</fullName>
    </recommendedName>
</protein>
<evidence type="ECO:0000313" key="3">
    <source>
        <dbReference type="EMBL" id="KAK2623596.1"/>
    </source>
</evidence>
<keyword evidence="5" id="KW-1185">Reference proteome</keyword>
<sequence>MRFSILAGLALATAISAQDPYYRNQTAPFKLVLSSHNKTIDGSYLYACHEGAAIEGLCVTKSVSSYSGAFTFNYTDINAPPSYPEFEYLGLITWELQGSNFNVSSSLNLDNPPTSNVAVPLFYPGDQGFTNFGFDKGNKLFVAGFLDNTVSPPVYKAKAYYRWYVCLTNAGYTYTTLAWSVGSARPENPSCDSVDVKRVFI</sequence>
<evidence type="ECO:0000313" key="5">
    <source>
        <dbReference type="Proteomes" id="UP001285354"/>
    </source>
</evidence>
<dbReference type="EMBL" id="JAUBYV010000012">
    <property type="protein sequence ID" value="KAK2623859.1"/>
    <property type="molecule type" value="Genomic_DNA"/>
</dbReference>
<comment type="caution">
    <text evidence="4">The sequence shown here is derived from an EMBL/GenBank/DDBJ whole genome shotgun (WGS) entry which is preliminary data.</text>
</comment>
<organism evidence="4 5">
    <name type="scientific">Diplocarpon rosae</name>
    <dbReference type="NCBI Taxonomy" id="946125"/>
    <lineage>
        <taxon>Eukaryota</taxon>
        <taxon>Fungi</taxon>
        <taxon>Dikarya</taxon>
        <taxon>Ascomycota</taxon>
        <taxon>Pezizomycotina</taxon>
        <taxon>Leotiomycetes</taxon>
        <taxon>Helotiales</taxon>
        <taxon>Drepanopezizaceae</taxon>
        <taxon>Diplocarpon</taxon>
    </lineage>
</organism>
<accession>A0AAD9SVS7</accession>
<dbReference type="AlphaFoldDB" id="A0AAD9SVS7"/>
<evidence type="ECO:0000259" key="2">
    <source>
        <dbReference type="Pfam" id="PF25484"/>
    </source>
</evidence>
<feature type="signal peptide" evidence="1">
    <location>
        <begin position="1"/>
        <end position="17"/>
    </location>
</feature>
<feature type="chain" id="PRO_5042442586" description="DUF7907 domain-containing protein" evidence="1">
    <location>
        <begin position="18"/>
        <end position="201"/>
    </location>
</feature>
<feature type="domain" description="DUF7907" evidence="2">
    <location>
        <begin position="27"/>
        <end position="199"/>
    </location>
</feature>
<proteinExistence type="predicted"/>
<evidence type="ECO:0000313" key="4">
    <source>
        <dbReference type="EMBL" id="KAK2623859.1"/>
    </source>
</evidence>